<dbReference type="GO" id="GO:0097367">
    <property type="term" value="F:carbohydrate derivative binding"/>
    <property type="evidence" value="ECO:0007669"/>
    <property type="project" value="InterPro"/>
</dbReference>
<evidence type="ECO:0000313" key="5">
    <source>
        <dbReference type="Proteomes" id="UP000092598"/>
    </source>
</evidence>
<name>A9Y8S4_STRLN</name>
<dbReference type="InterPro" id="IPR036736">
    <property type="entry name" value="ACP-like_sf"/>
</dbReference>
<dbReference type="RefSeq" id="WP_067425655.1">
    <property type="nucleotide sequence ID" value="NZ_CP016438.1"/>
</dbReference>
<evidence type="ECO:0000259" key="2">
    <source>
        <dbReference type="PROSITE" id="PS51464"/>
    </source>
</evidence>
<dbReference type="BioCyc" id="MetaCyc:MONOMER-18840"/>
<evidence type="ECO:0000313" key="3">
    <source>
        <dbReference type="EMBL" id="ABX00610.1"/>
    </source>
</evidence>
<dbReference type="InterPro" id="IPR009081">
    <property type="entry name" value="PP-bd_ACP"/>
</dbReference>
<dbReference type="InterPro" id="IPR035461">
    <property type="entry name" value="GmhA/DiaA"/>
</dbReference>
<dbReference type="OrthoDB" id="9781311at2"/>
<dbReference type="Pfam" id="PF13580">
    <property type="entry name" value="SIS_2"/>
    <property type="match status" value="1"/>
</dbReference>
<accession>A9Y8S4</accession>
<dbReference type="KEGG" id="sls:SLINC_0246"/>
<dbReference type="PROSITE" id="PS50075">
    <property type="entry name" value="CARRIER"/>
    <property type="match status" value="1"/>
</dbReference>
<proteinExistence type="predicted"/>
<organism evidence="3">
    <name type="scientific">Streptomyces lincolnensis</name>
    <dbReference type="NCBI Taxonomy" id="1915"/>
    <lineage>
        <taxon>Bacteria</taxon>
        <taxon>Bacillati</taxon>
        <taxon>Actinomycetota</taxon>
        <taxon>Actinomycetes</taxon>
        <taxon>Kitasatosporales</taxon>
        <taxon>Streptomycetaceae</taxon>
        <taxon>Streptomyces</taxon>
    </lineage>
</organism>
<reference evidence="4 5" key="2">
    <citation type="submission" date="2016-07" db="EMBL/GenBank/DDBJ databases">
        <title>Enhancement of antibiotic productionsby engineered nitrateutilization in actinobacteria.</title>
        <authorList>
            <person name="Meng S.C."/>
        </authorList>
    </citation>
    <scope>NUCLEOTIDE SEQUENCE [LARGE SCALE GENOMIC DNA]</scope>
    <source>
        <strain evidence="4 5">NRRL 2936</strain>
    </source>
</reference>
<keyword evidence="5" id="KW-1185">Reference proteome</keyword>
<evidence type="ECO:0000259" key="1">
    <source>
        <dbReference type="PROSITE" id="PS50075"/>
    </source>
</evidence>
<feature type="domain" description="Carrier" evidence="1">
    <location>
        <begin position="1"/>
        <end position="78"/>
    </location>
</feature>
<dbReference type="AlphaFoldDB" id="A9Y8S4"/>
<dbReference type="InterPro" id="IPR050099">
    <property type="entry name" value="SIS_GmhA/DiaA_subfam"/>
</dbReference>
<dbReference type="InterPro" id="IPR046348">
    <property type="entry name" value="SIS_dom_sf"/>
</dbReference>
<dbReference type="CDD" id="cd05006">
    <property type="entry name" value="SIS_GmhA"/>
    <property type="match status" value="1"/>
</dbReference>
<dbReference type="PANTHER" id="PTHR30390">
    <property type="entry name" value="SEDOHEPTULOSE 7-PHOSPHATE ISOMERASE / DNAA INITIATOR-ASSOCIATING FACTOR FOR REPLICATION INITIATION"/>
    <property type="match status" value="1"/>
</dbReference>
<dbReference type="SUPFAM" id="SSF53697">
    <property type="entry name" value="SIS domain"/>
    <property type="match status" value="1"/>
</dbReference>
<feature type="domain" description="SIS" evidence="2">
    <location>
        <begin position="113"/>
        <end position="279"/>
    </location>
</feature>
<evidence type="ECO:0000313" key="4">
    <source>
        <dbReference type="EMBL" id="ANS62470.1"/>
    </source>
</evidence>
<dbReference type="EMBL" id="EU124663">
    <property type="protein sequence ID" value="ABX00610.1"/>
    <property type="molecule type" value="Genomic_DNA"/>
</dbReference>
<dbReference type="PROSITE" id="PS51464">
    <property type="entry name" value="SIS"/>
    <property type="match status" value="1"/>
</dbReference>
<dbReference type="Gene3D" id="1.10.1200.10">
    <property type="entry name" value="ACP-like"/>
    <property type="match status" value="1"/>
</dbReference>
<dbReference type="Proteomes" id="UP000092598">
    <property type="component" value="Chromosome"/>
</dbReference>
<reference evidence="3" key="1">
    <citation type="journal article" date="2008" name="Folia Microbiol. (Praha)">
        <title>Sequence analysis and heterologous expression of the lincomycin biosynthetic cluster of the type strain Streptomyces lincolnensis ATCC 25466.</title>
        <authorList>
            <person name="Koberska M."/>
            <person name="Kopecky J."/>
            <person name="Olsovska J."/>
            <person name="Jelinkova M."/>
            <person name="Ulanova D."/>
            <person name="Man P."/>
            <person name="Flieger M."/>
            <person name="Janata J."/>
        </authorList>
    </citation>
    <scope>NUCLEOTIDE SEQUENCE</scope>
</reference>
<dbReference type="Gene3D" id="3.40.50.10490">
    <property type="entry name" value="Glucose-6-phosphate isomerase like protein, domain 1"/>
    <property type="match status" value="1"/>
</dbReference>
<dbReference type="EMBL" id="CP016438">
    <property type="protein sequence ID" value="ANS62470.1"/>
    <property type="molecule type" value="Genomic_DNA"/>
</dbReference>
<dbReference type="InterPro" id="IPR001347">
    <property type="entry name" value="SIS_dom"/>
</dbReference>
<dbReference type="GO" id="GO:1901135">
    <property type="term" value="P:carbohydrate derivative metabolic process"/>
    <property type="evidence" value="ECO:0007669"/>
    <property type="project" value="InterPro"/>
</dbReference>
<dbReference type="PANTHER" id="PTHR30390:SF8">
    <property type="entry name" value="SUGAR ISOMERASE (SIS)"/>
    <property type="match status" value="1"/>
</dbReference>
<protein>
    <submittedName>
        <fullName evidence="3">LmbN</fullName>
    </submittedName>
</protein>
<sequence>MSTLDEVLALLRTIAPSGDETELTADTLLFSSGLLDSLALEELHVAIEERWAPIPPMELARANFDTPAAIAATVARITHEETPVSVVRNLLSDSGRLTADLAPDAIERGAQLLFDTWHAGGTTLSCGNGGSASTASHFAADLAKLTIVPGQRRMRTLCLNDNASAFSAWTNDEGFPVVYREQAEPWLEPTATLVAFSVHGGSRGGEVSANLPAVARLAKERGAAVVAVTGFDGGALGDLADVHINIPHATEPVATPLIESLHVLVHHALCVGARALILEKAGEPA</sequence>
<dbReference type="SUPFAM" id="SSF47336">
    <property type="entry name" value="ACP-like"/>
    <property type="match status" value="1"/>
</dbReference>
<gene>
    <name evidence="4" type="ORF">SLINC_0246</name>
</gene>